<name>A0A8T3VTP0_METOL</name>
<evidence type="ECO:0000259" key="5">
    <source>
        <dbReference type="PROSITE" id="PS51554"/>
    </source>
</evidence>
<feature type="non-terminal residue" evidence="6">
    <location>
        <position position="1"/>
    </location>
</feature>
<dbReference type="Pfam" id="PF02901">
    <property type="entry name" value="PFL-like"/>
    <property type="match status" value="1"/>
</dbReference>
<feature type="domain" description="Glycine radical" evidence="4">
    <location>
        <begin position="364"/>
        <end position="485"/>
    </location>
</feature>
<evidence type="ECO:0000256" key="1">
    <source>
        <dbReference type="ARBA" id="ARBA00022818"/>
    </source>
</evidence>
<dbReference type="InterPro" id="IPR001150">
    <property type="entry name" value="Gly_radical"/>
</dbReference>
<keyword evidence="1 3" id="KW-0556">Organic radical</keyword>
<dbReference type="SUPFAM" id="SSF51998">
    <property type="entry name" value="PFL-like glycyl radical enzymes"/>
    <property type="match status" value="1"/>
</dbReference>
<accession>A0A8T3VTP0</accession>
<dbReference type="EMBL" id="SUTG01000024">
    <property type="protein sequence ID" value="MBE6512651.1"/>
    <property type="molecule type" value="Genomic_DNA"/>
</dbReference>
<evidence type="ECO:0008006" key="8">
    <source>
        <dbReference type="Google" id="ProtNLM"/>
    </source>
</evidence>
<organism evidence="6 7">
    <name type="scientific">Methanobrevibacter olleyae</name>
    <dbReference type="NCBI Taxonomy" id="294671"/>
    <lineage>
        <taxon>Archaea</taxon>
        <taxon>Methanobacteriati</taxon>
        <taxon>Methanobacteriota</taxon>
        <taxon>Methanomada group</taxon>
        <taxon>Methanobacteria</taxon>
        <taxon>Methanobacteriales</taxon>
        <taxon>Methanobacteriaceae</taxon>
        <taxon>Methanobrevibacter</taxon>
    </lineage>
</organism>
<dbReference type="InterPro" id="IPR004184">
    <property type="entry name" value="PFL_dom"/>
</dbReference>
<gene>
    <name evidence="6" type="ORF">E7Z75_05880</name>
</gene>
<dbReference type="InterPro" id="IPR051215">
    <property type="entry name" value="GRE"/>
</dbReference>
<comment type="caution">
    <text evidence="6">The sequence shown here is derived from an EMBL/GenBank/DDBJ whole genome shotgun (WGS) entry which is preliminary data.</text>
</comment>
<dbReference type="PANTHER" id="PTHR43641:SF2">
    <property type="entry name" value="DEHYDRATASE YBIW-RELATED"/>
    <property type="match status" value="1"/>
</dbReference>
<evidence type="ECO:0000256" key="3">
    <source>
        <dbReference type="PROSITE-ProRule" id="PRU00493"/>
    </source>
</evidence>
<evidence type="ECO:0000313" key="6">
    <source>
        <dbReference type="EMBL" id="MBE6512651.1"/>
    </source>
</evidence>
<evidence type="ECO:0000313" key="7">
    <source>
        <dbReference type="Proteomes" id="UP000732619"/>
    </source>
</evidence>
<keyword evidence="2" id="KW-0456">Lyase</keyword>
<sequence>DKMLEDYYFDDFNRGLITQEEVYEIIKSFLKTLYSYQWYKSDAFMGDTGQVIVLGGKYEDEYGEYYFYNDLTYMFIRAIDELKLYEPKIVLRISNETPRDLIELALETISNGISNITFSNDEVVIDKMVEFGYEKGDATNYSVSKYYGPTTVGKGLEQNNLACISFLKPLNEFFDNETPQVLDMLDNYGELFNSYKYYLKKEVESLIQTFDDIEWNEDPLLSLFIDDCNDNQMDISKGGAKYNHYGITTIALENTVNSLYNIKKLVFDEKKYTLADLNKMRKNNFKKDKYKDVYNILRNMKPCFGMDDEEIIGITNDVICLLEDCLKDYTNKFGGRIRFGLSNSSYIDSGDEISASFDGRKDVEPFNPYISLDTDKDFTEVLRFVSKIDLEGCKFNGNVIDLMFTPHFIKNHLDELTDFVISSIQLGFFQMQINVVSSKTLIEAKEEPETHPNLIVKFCGFSTYFNDLPKGHQILLINRALKSEGNRFLETF</sequence>
<protein>
    <recommendedName>
        <fullName evidence="8">Formate C-acetyltransferase</fullName>
    </recommendedName>
</protein>
<dbReference type="PROSITE" id="PS51554">
    <property type="entry name" value="PFL"/>
    <property type="match status" value="1"/>
</dbReference>
<evidence type="ECO:0000259" key="4">
    <source>
        <dbReference type="PROSITE" id="PS51149"/>
    </source>
</evidence>
<dbReference type="Gene3D" id="3.20.70.20">
    <property type="match status" value="1"/>
</dbReference>
<dbReference type="AlphaFoldDB" id="A0A8T3VTP0"/>
<dbReference type="PANTHER" id="PTHR43641">
    <property type="entry name" value="FORMATE ACETYLTRANSFERASE 3-RELATED"/>
    <property type="match status" value="1"/>
</dbReference>
<evidence type="ECO:0000256" key="2">
    <source>
        <dbReference type="ARBA" id="ARBA00023239"/>
    </source>
</evidence>
<feature type="modified residue" description="Glycine radical" evidence="3">
    <location>
        <position position="460"/>
    </location>
</feature>
<dbReference type="PROSITE" id="PS51149">
    <property type="entry name" value="GLY_RADICAL_2"/>
    <property type="match status" value="1"/>
</dbReference>
<dbReference type="GO" id="GO:0005829">
    <property type="term" value="C:cytosol"/>
    <property type="evidence" value="ECO:0007669"/>
    <property type="project" value="TreeGrafter"/>
</dbReference>
<feature type="domain" description="PFL" evidence="5">
    <location>
        <begin position="1"/>
        <end position="361"/>
    </location>
</feature>
<dbReference type="Pfam" id="PF01228">
    <property type="entry name" value="Gly_radical"/>
    <property type="match status" value="1"/>
</dbReference>
<dbReference type="Proteomes" id="UP000732619">
    <property type="component" value="Unassembled WGS sequence"/>
</dbReference>
<reference evidence="6" key="1">
    <citation type="submission" date="2019-04" db="EMBL/GenBank/DDBJ databases">
        <title>Evolution of Biomass-Degrading Anaerobic Consortia Revealed by Metagenomics.</title>
        <authorList>
            <person name="Peng X."/>
        </authorList>
    </citation>
    <scope>NUCLEOTIDE SEQUENCE</scope>
    <source>
        <strain evidence="6">SIG14</strain>
    </source>
</reference>
<proteinExistence type="predicted"/>
<dbReference type="GO" id="GO:0016829">
    <property type="term" value="F:lyase activity"/>
    <property type="evidence" value="ECO:0007669"/>
    <property type="project" value="UniProtKB-KW"/>
</dbReference>